<reference evidence="1" key="1">
    <citation type="submission" date="2022-07" db="EMBL/GenBank/DDBJ databases">
        <title>Phylogenomic reconstructions and comparative analyses of Kickxellomycotina fungi.</title>
        <authorList>
            <person name="Reynolds N.K."/>
            <person name="Stajich J.E."/>
            <person name="Barry K."/>
            <person name="Grigoriev I.V."/>
            <person name="Crous P."/>
            <person name="Smith M.E."/>
        </authorList>
    </citation>
    <scope>NUCLEOTIDE SEQUENCE</scope>
    <source>
        <strain evidence="1">NRRL 5244</strain>
    </source>
</reference>
<keyword evidence="1" id="KW-0647">Proteasome</keyword>
<sequence>MTNSRQHTQELLKQKDILESELRDLESQLRSHGVTRTEPLMDANGFPRADIDIATIRQIRTSLIYKQNDLKALMAEIESSLLALHQDTKSEPGSELADPPRRRAFARVNTIAPSSPAADAGLKVGDSIVTFGSADALNHERLQRLAKICSESEGLEVGVQVERVVDGRPTLVNLMLTPRRGWGGAGLLGCHVLPI</sequence>
<dbReference type="Proteomes" id="UP001150603">
    <property type="component" value="Unassembled WGS sequence"/>
</dbReference>
<proteinExistence type="predicted"/>
<dbReference type="EMBL" id="JANBPW010001237">
    <property type="protein sequence ID" value="KAJ1945452.1"/>
    <property type="molecule type" value="Genomic_DNA"/>
</dbReference>
<comment type="caution">
    <text evidence="1">The sequence shown here is derived from an EMBL/GenBank/DDBJ whole genome shotgun (WGS) entry which is preliminary data.</text>
</comment>
<protein>
    <submittedName>
        <fullName evidence="1">26S proteasome regulatory subunit</fullName>
    </submittedName>
</protein>
<accession>A0ACC1JBV0</accession>
<evidence type="ECO:0000313" key="1">
    <source>
        <dbReference type="EMBL" id="KAJ1945452.1"/>
    </source>
</evidence>
<name>A0ACC1JBV0_9FUNG</name>
<organism evidence="1 2">
    <name type="scientific">Linderina macrospora</name>
    <dbReference type="NCBI Taxonomy" id="4868"/>
    <lineage>
        <taxon>Eukaryota</taxon>
        <taxon>Fungi</taxon>
        <taxon>Fungi incertae sedis</taxon>
        <taxon>Zoopagomycota</taxon>
        <taxon>Kickxellomycotina</taxon>
        <taxon>Kickxellomycetes</taxon>
        <taxon>Kickxellales</taxon>
        <taxon>Kickxellaceae</taxon>
        <taxon>Linderina</taxon>
    </lineage>
</organism>
<gene>
    <name evidence="1" type="primary">NAS2</name>
    <name evidence="1" type="ORF">FBU59_002302</name>
</gene>
<evidence type="ECO:0000313" key="2">
    <source>
        <dbReference type="Proteomes" id="UP001150603"/>
    </source>
</evidence>
<keyword evidence="2" id="KW-1185">Reference proteome</keyword>